<dbReference type="PANTHER" id="PTHR11820:SF7">
    <property type="entry name" value="ACYLPYRUVASE FAHD1, MITOCHONDRIAL"/>
    <property type="match status" value="1"/>
</dbReference>
<gene>
    <name evidence="3" type="ORF">SAMN04487893_103124</name>
</gene>
<proteinExistence type="predicted"/>
<dbReference type="Gene3D" id="3.90.850.10">
    <property type="entry name" value="Fumarylacetoacetase-like, C-terminal domain"/>
    <property type="match status" value="1"/>
</dbReference>
<evidence type="ECO:0000313" key="4">
    <source>
        <dbReference type="Proteomes" id="UP000243887"/>
    </source>
</evidence>
<dbReference type="Pfam" id="PF01557">
    <property type="entry name" value="FAA_hydrolase"/>
    <property type="match status" value="1"/>
</dbReference>
<dbReference type="GO" id="GO:0018773">
    <property type="term" value="F:acetylpyruvate hydrolase activity"/>
    <property type="evidence" value="ECO:0007669"/>
    <property type="project" value="TreeGrafter"/>
</dbReference>
<dbReference type="PANTHER" id="PTHR11820">
    <property type="entry name" value="ACYLPYRUVASE"/>
    <property type="match status" value="1"/>
</dbReference>
<dbReference type="InterPro" id="IPR036663">
    <property type="entry name" value="Fumarylacetoacetase_C_sf"/>
</dbReference>
<dbReference type="InterPro" id="IPR011234">
    <property type="entry name" value="Fumarylacetoacetase-like_C"/>
</dbReference>
<dbReference type="AlphaFoldDB" id="A0A1I3NL71"/>
<dbReference type="EMBL" id="FORU01000003">
    <property type="protein sequence ID" value="SFJ10088.1"/>
    <property type="molecule type" value="Genomic_DNA"/>
</dbReference>
<accession>A0A1I3NL71</accession>
<protein>
    <submittedName>
        <fullName evidence="3">2-keto-4-pentenoate hydratase/2-oxohepta-3-ene-1,7-dioic acid hydratase (Catechol pathway)</fullName>
    </submittedName>
</protein>
<name>A0A1I3NL71_9FLAO</name>
<dbReference type="Proteomes" id="UP000243887">
    <property type="component" value="Unassembled WGS sequence"/>
</dbReference>
<dbReference type="STRING" id="1150112.SAMN04487893_103124"/>
<dbReference type="RefSeq" id="WP_090678212.1">
    <property type="nucleotide sequence ID" value="NZ_FORU01000003.1"/>
</dbReference>
<evidence type="ECO:0000259" key="2">
    <source>
        <dbReference type="Pfam" id="PF01557"/>
    </source>
</evidence>
<organism evidence="3 4">
    <name type="scientific">Myroides guanonis</name>
    <dbReference type="NCBI Taxonomy" id="1150112"/>
    <lineage>
        <taxon>Bacteria</taxon>
        <taxon>Pseudomonadati</taxon>
        <taxon>Bacteroidota</taxon>
        <taxon>Flavobacteriia</taxon>
        <taxon>Flavobacteriales</taxon>
        <taxon>Flavobacteriaceae</taxon>
        <taxon>Myroides</taxon>
    </lineage>
</organism>
<dbReference type="SUPFAM" id="SSF56529">
    <property type="entry name" value="FAH"/>
    <property type="match status" value="1"/>
</dbReference>
<sequence length="203" mass="23100">MKIICVGRNYVDHIDELKNERPTEPLLFMKPDTALVLKKFPFVIPEFTNDVHYEVEVVVKINKVGKYIEQKFAHKYYDEVSLGIDFTARDLQTSLKEKGLPWEKAKAFDQSAVVGDFFSKTELTNLEDTSFELLKNGEVVQKGSTSQMIWSIDELISHISKYFTLKTGDLIFTGTPAGVGRVNPDDVLTGIIEGRRMFEISVK</sequence>
<dbReference type="GO" id="GO:0046872">
    <property type="term" value="F:metal ion binding"/>
    <property type="evidence" value="ECO:0007669"/>
    <property type="project" value="UniProtKB-KW"/>
</dbReference>
<keyword evidence="4" id="KW-1185">Reference proteome</keyword>
<keyword evidence="1" id="KW-0479">Metal-binding</keyword>
<evidence type="ECO:0000256" key="1">
    <source>
        <dbReference type="ARBA" id="ARBA00022723"/>
    </source>
</evidence>
<evidence type="ECO:0000313" key="3">
    <source>
        <dbReference type="EMBL" id="SFJ10088.1"/>
    </source>
</evidence>
<dbReference type="OrthoDB" id="9805307at2"/>
<reference evidence="4" key="1">
    <citation type="submission" date="2016-10" db="EMBL/GenBank/DDBJ databases">
        <authorList>
            <person name="Varghese N."/>
            <person name="Submissions S."/>
        </authorList>
    </citation>
    <scope>NUCLEOTIDE SEQUENCE [LARGE SCALE GENOMIC DNA]</scope>
    <source>
        <strain evidence="4">DSM 26542</strain>
    </source>
</reference>
<feature type="domain" description="Fumarylacetoacetase-like C-terminal" evidence="2">
    <location>
        <begin position="2"/>
        <end position="187"/>
    </location>
</feature>